<proteinExistence type="predicted"/>
<evidence type="ECO:0000313" key="1">
    <source>
        <dbReference type="EMBL" id="QKV51895.1"/>
    </source>
</evidence>
<sequence length="125" mass="13981">MSARVQVDKYFAALERLKVRKKPINNDAVALEAGCGRGSIKKSRPAYAELITAIEAAAKDQAEGEVASDPVPALRQAIGEITRRLDQSLDRELALLHELYDLRAQVKQFEEENRLLKLGRLVQVR</sequence>
<gene>
    <name evidence="1" type="ORF">HUK68_02690</name>
</gene>
<dbReference type="EMBL" id="CP054840">
    <property type="protein sequence ID" value="QKV51895.1"/>
    <property type="molecule type" value="Genomic_DNA"/>
</dbReference>
<accession>A0A6N1X2C2</accession>
<keyword evidence="2" id="KW-1185">Reference proteome</keyword>
<dbReference type="KEGG" id="aant:HUK68_02690"/>
<dbReference type="AlphaFoldDB" id="A0A6N1X2C2"/>
<evidence type="ECO:0000313" key="2">
    <source>
        <dbReference type="Proteomes" id="UP000509579"/>
    </source>
</evidence>
<dbReference type="RefSeq" id="WP_024815627.1">
    <property type="nucleotide sequence ID" value="NZ_CAURQT010000009.1"/>
</dbReference>
<organism evidence="1 2">
    <name type="scientific">Comamonas antarctica</name>
    <dbReference type="NCBI Taxonomy" id="2743470"/>
    <lineage>
        <taxon>Bacteria</taxon>
        <taxon>Pseudomonadati</taxon>
        <taxon>Pseudomonadota</taxon>
        <taxon>Betaproteobacteria</taxon>
        <taxon>Burkholderiales</taxon>
        <taxon>Comamonadaceae</taxon>
        <taxon>Comamonas</taxon>
    </lineage>
</organism>
<name>A0A6N1X2C2_9BURK</name>
<dbReference type="Proteomes" id="UP000509579">
    <property type="component" value="Chromosome"/>
</dbReference>
<reference evidence="1 2" key="1">
    <citation type="submission" date="2020-06" db="EMBL/GenBank/DDBJ databases">
        <title>Acidovorax antarctica sp. nov., isolated from Corinth ice sheet soil, Antarctic Fields Peninsula.</title>
        <authorList>
            <person name="Xu Q."/>
            <person name="Peng F."/>
        </authorList>
    </citation>
    <scope>NUCLEOTIDE SEQUENCE [LARGE SCALE GENOMIC DNA]</scope>
    <source>
        <strain evidence="1 2">16-35-5</strain>
    </source>
</reference>
<protein>
    <submittedName>
        <fullName evidence="1">Uncharacterized protein</fullName>
    </submittedName>
</protein>